<dbReference type="Gramene" id="TuG1812G0200001168.01.T01">
    <property type="protein sequence ID" value="TuG1812G0200001168.01.T01.cds358447"/>
    <property type="gene ID" value="TuG1812G0200001168.01"/>
</dbReference>
<reference evidence="1" key="3">
    <citation type="submission" date="2022-06" db="UniProtKB">
        <authorList>
            <consortium name="EnsemblPlants"/>
        </authorList>
    </citation>
    <scope>IDENTIFICATION</scope>
</reference>
<dbReference type="Proteomes" id="UP000015106">
    <property type="component" value="Chromosome 2"/>
</dbReference>
<reference evidence="1" key="2">
    <citation type="submission" date="2018-03" db="EMBL/GenBank/DDBJ databases">
        <title>The Triticum urartu genome reveals the dynamic nature of wheat genome evolution.</title>
        <authorList>
            <person name="Ling H."/>
            <person name="Ma B."/>
            <person name="Shi X."/>
            <person name="Liu H."/>
            <person name="Dong L."/>
            <person name="Sun H."/>
            <person name="Cao Y."/>
            <person name="Gao Q."/>
            <person name="Zheng S."/>
            <person name="Li Y."/>
            <person name="Yu Y."/>
            <person name="Du H."/>
            <person name="Qi M."/>
            <person name="Li Y."/>
            <person name="Yu H."/>
            <person name="Cui Y."/>
            <person name="Wang N."/>
            <person name="Chen C."/>
            <person name="Wu H."/>
            <person name="Zhao Y."/>
            <person name="Zhang J."/>
            <person name="Li Y."/>
            <person name="Zhou W."/>
            <person name="Zhang B."/>
            <person name="Hu W."/>
            <person name="Eijk M."/>
            <person name="Tang J."/>
            <person name="Witsenboer H."/>
            <person name="Zhao S."/>
            <person name="Li Z."/>
            <person name="Zhang A."/>
            <person name="Wang D."/>
            <person name="Liang C."/>
        </authorList>
    </citation>
    <scope>NUCLEOTIDE SEQUENCE [LARGE SCALE GENOMIC DNA]</scope>
    <source>
        <strain evidence="1">cv. G1812</strain>
    </source>
</reference>
<dbReference type="Pfam" id="PF07893">
    <property type="entry name" value="DUF1668"/>
    <property type="match status" value="1"/>
</dbReference>
<dbReference type="PANTHER" id="PTHR33085">
    <property type="entry name" value="OS12G0113100 PROTEIN-RELATED"/>
    <property type="match status" value="1"/>
</dbReference>
<keyword evidence="2" id="KW-1185">Reference proteome</keyword>
<name>A0A8R7PAI2_TRIUA</name>
<accession>A0A8R7PAI2</accession>
<evidence type="ECO:0000313" key="1">
    <source>
        <dbReference type="EnsemblPlants" id="TuG1812G0200001168.01.T01.cds358447"/>
    </source>
</evidence>
<reference evidence="2" key="1">
    <citation type="journal article" date="2013" name="Nature">
        <title>Draft genome of the wheat A-genome progenitor Triticum urartu.</title>
        <authorList>
            <person name="Ling H.Q."/>
            <person name="Zhao S."/>
            <person name="Liu D."/>
            <person name="Wang J."/>
            <person name="Sun H."/>
            <person name="Zhang C."/>
            <person name="Fan H."/>
            <person name="Li D."/>
            <person name="Dong L."/>
            <person name="Tao Y."/>
            <person name="Gao C."/>
            <person name="Wu H."/>
            <person name="Li Y."/>
            <person name="Cui Y."/>
            <person name="Guo X."/>
            <person name="Zheng S."/>
            <person name="Wang B."/>
            <person name="Yu K."/>
            <person name="Liang Q."/>
            <person name="Yang W."/>
            <person name="Lou X."/>
            <person name="Chen J."/>
            <person name="Feng M."/>
            <person name="Jian J."/>
            <person name="Zhang X."/>
            <person name="Luo G."/>
            <person name="Jiang Y."/>
            <person name="Liu J."/>
            <person name="Wang Z."/>
            <person name="Sha Y."/>
            <person name="Zhang B."/>
            <person name="Wu H."/>
            <person name="Tang D."/>
            <person name="Shen Q."/>
            <person name="Xue P."/>
            <person name="Zou S."/>
            <person name="Wang X."/>
            <person name="Liu X."/>
            <person name="Wang F."/>
            <person name="Yang Y."/>
            <person name="An X."/>
            <person name="Dong Z."/>
            <person name="Zhang K."/>
            <person name="Zhang X."/>
            <person name="Luo M.C."/>
            <person name="Dvorak J."/>
            <person name="Tong Y."/>
            <person name="Wang J."/>
            <person name="Yang H."/>
            <person name="Li Z."/>
            <person name="Wang D."/>
            <person name="Zhang A."/>
            <person name="Wang J."/>
        </authorList>
    </citation>
    <scope>NUCLEOTIDE SEQUENCE</scope>
    <source>
        <strain evidence="2">cv. G1812</strain>
    </source>
</reference>
<sequence>MRNGKGPNCICFLIPNPDPLKSKDSQCLYVLDLVPGSSTFEYLTYLGNNDSSRPLVSVPSHYNLDWVWRDLPVPPFVDDPSNCRATMNCSFMLLDSSTMCVSEEGIGTYTFDMVSRKWSRAGNWALPFCGKAEYVPKLKLWFALSPPSSPHSLCALDLPANAMDFESPPDLRHSWDYPTCLMRLHTRATWLTWARVSSVSYPSSRPSAPNMCKKMSKMRLLC</sequence>
<dbReference type="AlphaFoldDB" id="A0A8R7PAI2"/>
<dbReference type="PANTHER" id="PTHR33085:SF125">
    <property type="entry name" value="EXPRESSED PROTEIN"/>
    <property type="match status" value="1"/>
</dbReference>
<dbReference type="EnsemblPlants" id="TuG1812G0200001168.01.T01">
    <property type="protein sequence ID" value="TuG1812G0200001168.01.T01.cds358447"/>
    <property type="gene ID" value="TuG1812G0200001168.01"/>
</dbReference>
<proteinExistence type="predicted"/>
<dbReference type="InterPro" id="IPR012871">
    <property type="entry name" value="DUF1668_ORYSA"/>
</dbReference>
<organism evidence="1 2">
    <name type="scientific">Triticum urartu</name>
    <name type="common">Red wild einkorn</name>
    <name type="synonym">Crithodium urartu</name>
    <dbReference type="NCBI Taxonomy" id="4572"/>
    <lineage>
        <taxon>Eukaryota</taxon>
        <taxon>Viridiplantae</taxon>
        <taxon>Streptophyta</taxon>
        <taxon>Embryophyta</taxon>
        <taxon>Tracheophyta</taxon>
        <taxon>Spermatophyta</taxon>
        <taxon>Magnoliopsida</taxon>
        <taxon>Liliopsida</taxon>
        <taxon>Poales</taxon>
        <taxon>Poaceae</taxon>
        <taxon>BOP clade</taxon>
        <taxon>Pooideae</taxon>
        <taxon>Triticodae</taxon>
        <taxon>Triticeae</taxon>
        <taxon>Triticinae</taxon>
        <taxon>Triticum</taxon>
    </lineage>
</organism>
<protein>
    <submittedName>
        <fullName evidence="1">Uncharacterized protein</fullName>
    </submittedName>
</protein>
<evidence type="ECO:0000313" key="2">
    <source>
        <dbReference type="Proteomes" id="UP000015106"/>
    </source>
</evidence>